<name>A0A919VY93_9ACTN</name>
<sequence length="97" mass="11248">MTTPQVTVSPACRFGQPSMRGTPTEAIADYYWIGEDVEDEYTLTRHELLVVLWFEATHGQPRFRKRWKAWAAQVHQTLWDTRTLDPMTVPLPSTTLN</sequence>
<evidence type="ECO:0000313" key="2">
    <source>
        <dbReference type="Proteomes" id="UP000677082"/>
    </source>
</evidence>
<dbReference type="RefSeq" id="WP_213004725.1">
    <property type="nucleotide sequence ID" value="NZ_BOQN01000006.1"/>
</dbReference>
<comment type="caution">
    <text evidence="1">The sequence shown here is derived from an EMBL/GenBank/DDBJ whole genome shotgun (WGS) entry which is preliminary data.</text>
</comment>
<gene>
    <name evidence="1" type="ORF">Ato02nite_005350</name>
</gene>
<organism evidence="1 2">
    <name type="scientific">Paractinoplanes toevensis</name>
    <dbReference type="NCBI Taxonomy" id="571911"/>
    <lineage>
        <taxon>Bacteria</taxon>
        <taxon>Bacillati</taxon>
        <taxon>Actinomycetota</taxon>
        <taxon>Actinomycetes</taxon>
        <taxon>Micromonosporales</taxon>
        <taxon>Micromonosporaceae</taxon>
        <taxon>Paractinoplanes</taxon>
    </lineage>
</organism>
<protein>
    <submittedName>
        <fullName evidence="1">Uncharacterized protein</fullName>
    </submittedName>
</protein>
<accession>A0A919VY93</accession>
<keyword evidence="2" id="KW-1185">Reference proteome</keyword>
<dbReference type="EMBL" id="BOQN01000006">
    <property type="protein sequence ID" value="GIM88742.1"/>
    <property type="molecule type" value="Genomic_DNA"/>
</dbReference>
<dbReference type="AlphaFoldDB" id="A0A919VY93"/>
<reference evidence="1 2" key="1">
    <citation type="submission" date="2021-03" db="EMBL/GenBank/DDBJ databases">
        <title>Whole genome shotgun sequence of Actinoplanes toevensis NBRC 105298.</title>
        <authorList>
            <person name="Komaki H."/>
            <person name="Tamura T."/>
        </authorList>
    </citation>
    <scope>NUCLEOTIDE SEQUENCE [LARGE SCALE GENOMIC DNA]</scope>
    <source>
        <strain evidence="1 2">NBRC 105298</strain>
    </source>
</reference>
<evidence type="ECO:0000313" key="1">
    <source>
        <dbReference type="EMBL" id="GIM88742.1"/>
    </source>
</evidence>
<dbReference type="Proteomes" id="UP000677082">
    <property type="component" value="Unassembled WGS sequence"/>
</dbReference>
<proteinExistence type="predicted"/>